<evidence type="ECO:0000256" key="2">
    <source>
        <dbReference type="ARBA" id="ARBA00022692"/>
    </source>
</evidence>
<protein>
    <recommendedName>
        <fullName evidence="7">Major facilitator superfamily (MFS) profile domain-containing protein</fullName>
    </recommendedName>
</protein>
<dbReference type="Pfam" id="PF07690">
    <property type="entry name" value="MFS_1"/>
    <property type="match status" value="1"/>
</dbReference>
<evidence type="ECO:0000256" key="4">
    <source>
        <dbReference type="ARBA" id="ARBA00023136"/>
    </source>
</evidence>
<feature type="domain" description="Major facilitator superfamily (MFS) profile" evidence="7">
    <location>
        <begin position="74"/>
        <end position="502"/>
    </location>
</feature>
<feature type="transmembrane region" description="Helical" evidence="6">
    <location>
        <begin position="354"/>
        <end position="374"/>
    </location>
</feature>
<keyword evidence="3 6" id="KW-1133">Transmembrane helix</keyword>
<feature type="region of interest" description="Disordered" evidence="5">
    <location>
        <begin position="1"/>
        <end position="30"/>
    </location>
</feature>
<feature type="transmembrane region" description="Helical" evidence="6">
    <location>
        <begin position="386"/>
        <end position="408"/>
    </location>
</feature>
<dbReference type="GO" id="GO:0016020">
    <property type="term" value="C:membrane"/>
    <property type="evidence" value="ECO:0007669"/>
    <property type="project" value="UniProtKB-SubCell"/>
</dbReference>
<evidence type="ECO:0000259" key="7">
    <source>
        <dbReference type="PROSITE" id="PS50850"/>
    </source>
</evidence>
<organism evidence="8 9">
    <name type="scientific">Cichlidogyrus casuarinus</name>
    <dbReference type="NCBI Taxonomy" id="1844966"/>
    <lineage>
        <taxon>Eukaryota</taxon>
        <taxon>Metazoa</taxon>
        <taxon>Spiralia</taxon>
        <taxon>Lophotrochozoa</taxon>
        <taxon>Platyhelminthes</taxon>
        <taxon>Monogenea</taxon>
        <taxon>Monopisthocotylea</taxon>
        <taxon>Dactylogyridea</taxon>
        <taxon>Ancyrocephalidae</taxon>
        <taxon>Cichlidogyrus</taxon>
    </lineage>
</organism>
<feature type="transmembrane region" description="Helical" evidence="6">
    <location>
        <begin position="315"/>
        <end position="342"/>
    </location>
</feature>
<reference evidence="8 9" key="1">
    <citation type="submission" date="2024-11" db="EMBL/GenBank/DDBJ databases">
        <title>Adaptive evolution of stress response genes in parasites aligns with host niche diversity.</title>
        <authorList>
            <person name="Hahn C."/>
            <person name="Resl P."/>
        </authorList>
    </citation>
    <scope>NUCLEOTIDE SEQUENCE [LARGE SCALE GENOMIC DNA]</scope>
    <source>
        <strain evidence="8">EGGRZ-B1_66</strain>
        <tissue evidence="8">Body</tissue>
    </source>
</reference>
<dbReference type="EMBL" id="JBJKFK010002159">
    <property type="protein sequence ID" value="KAL3311539.1"/>
    <property type="molecule type" value="Genomic_DNA"/>
</dbReference>
<evidence type="ECO:0000256" key="3">
    <source>
        <dbReference type="ARBA" id="ARBA00022989"/>
    </source>
</evidence>
<keyword evidence="9" id="KW-1185">Reference proteome</keyword>
<evidence type="ECO:0000256" key="1">
    <source>
        <dbReference type="ARBA" id="ARBA00004141"/>
    </source>
</evidence>
<accession>A0ABD2PW08</accession>
<dbReference type="PANTHER" id="PTHR23510:SF16">
    <property type="entry name" value="MAJOR FACILITATOR SUPERFAMILY (MFS) PROFILE DOMAIN-CONTAINING PROTEIN"/>
    <property type="match status" value="1"/>
</dbReference>
<evidence type="ECO:0000313" key="9">
    <source>
        <dbReference type="Proteomes" id="UP001626550"/>
    </source>
</evidence>
<evidence type="ECO:0000313" key="8">
    <source>
        <dbReference type="EMBL" id="KAL3311539.1"/>
    </source>
</evidence>
<feature type="transmembrane region" description="Helical" evidence="6">
    <location>
        <begin position="112"/>
        <end position="131"/>
    </location>
</feature>
<dbReference type="Proteomes" id="UP001626550">
    <property type="component" value="Unassembled WGS sequence"/>
</dbReference>
<dbReference type="InterPro" id="IPR051068">
    <property type="entry name" value="MFS_Domain-Containing_Protein"/>
</dbReference>
<dbReference type="InterPro" id="IPR020846">
    <property type="entry name" value="MFS_dom"/>
</dbReference>
<dbReference type="SUPFAM" id="SSF103473">
    <property type="entry name" value="MFS general substrate transporter"/>
    <property type="match status" value="1"/>
</dbReference>
<dbReference type="InterPro" id="IPR011701">
    <property type="entry name" value="MFS"/>
</dbReference>
<dbReference type="PROSITE" id="PS50850">
    <property type="entry name" value="MFS"/>
    <property type="match status" value="1"/>
</dbReference>
<dbReference type="Gene3D" id="1.20.1250.20">
    <property type="entry name" value="MFS general substrate transporter like domains"/>
    <property type="match status" value="1"/>
</dbReference>
<keyword evidence="2 6" id="KW-0812">Transmembrane</keyword>
<sequence length="535" mass="59071">MSAETAKNPDDDKVSSHGSIGPLITSSSWIKDDPNATDELAVPNLLDDHSEIDRRTSGPCQVVKAGRGHPGMHISVITALWQLFTGIDRSLVTPTLFLYLEHYWGKEAAEKYYGLVSASFGLSILVGIPFFGFAASKGVRVKVLLFISNILEIVGNLIYSTASNPLMCFLGRFLSGLGGGTESPLFADVTRSVEEKNRTPYVIAIAVGKVLGLAIGPILTLAFAKIQVVHNETFNVYTAPGFVMAILWFLHTVSLIWYPIVNSKGLLVDMTSYKYSGRSLLKHIFIEESPPDARNYQGWQIIRRQFDGLGVFKNYAILVMMFTIFVGSFDSMCLEAFLPYVAVKHYGWTEKEVSYVYIGVFLVLLPATGMMYFTSKRLQDRTTLTISFFIMSIAYVFLVISMAMLLAGGWPQNTVIWLSLVGVGIHAWSMPGVITVPDAILSKLIPIHEIDRTQTIARILSNGGFMLGMYIGGTFGYRPVVVSVLMLVICILPMLFVLPKFKAFKVVSFRGTLLPASESEELEISTNDANPTENK</sequence>
<feature type="transmembrane region" description="Helical" evidence="6">
    <location>
        <begin position="143"/>
        <end position="162"/>
    </location>
</feature>
<keyword evidence="4 6" id="KW-0472">Membrane</keyword>
<dbReference type="PANTHER" id="PTHR23510">
    <property type="entry name" value="INNER MEMBRANE TRANSPORT PROTEIN YAJR"/>
    <property type="match status" value="1"/>
</dbReference>
<feature type="transmembrane region" description="Helical" evidence="6">
    <location>
        <begin position="479"/>
        <end position="498"/>
    </location>
</feature>
<name>A0ABD2PW08_9PLAT</name>
<feature type="transmembrane region" description="Helical" evidence="6">
    <location>
        <begin position="201"/>
        <end position="224"/>
    </location>
</feature>
<dbReference type="InterPro" id="IPR036259">
    <property type="entry name" value="MFS_trans_sf"/>
</dbReference>
<feature type="transmembrane region" description="Helical" evidence="6">
    <location>
        <begin position="414"/>
        <end position="434"/>
    </location>
</feature>
<proteinExistence type="predicted"/>
<feature type="transmembrane region" description="Helical" evidence="6">
    <location>
        <begin position="455"/>
        <end position="473"/>
    </location>
</feature>
<evidence type="ECO:0000256" key="6">
    <source>
        <dbReference type="SAM" id="Phobius"/>
    </source>
</evidence>
<gene>
    <name evidence="8" type="ORF">Ciccas_009879</name>
</gene>
<dbReference type="AlphaFoldDB" id="A0ABD2PW08"/>
<comment type="caution">
    <text evidence="8">The sequence shown here is derived from an EMBL/GenBank/DDBJ whole genome shotgun (WGS) entry which is preliminary data.</text>
</comment>
<comment type="subcellular location">
    <subcellularLocation>
        <location evidence="1">Membrane</location>
        <topology evidence="1">Multi-pass membrane protein</topology>
    </subcellularLocation>
</comment>
<feature type="transmembrane region" description="Helical" evidence="6">
    <location>
        <begin position="236"/>
        <end position="260"/>
    </location>
</feature>
<evidence type="ECO:0000256" key="5">
    <source>
        <dbReference type="SAM" id="MobiDB-lite"/>
    </source>
</evidence>